<comment type="caution">
    <text evidence="8">The sequence shown here is derived from an EMBL/GenBank/DDBJ whole genome shotgun (WGS) entry which is preliminary data.</text>
</comment>
<dbReference type="InterPro" id="IPR033479">
    <property type="entry name" value="dCache_1"/>
</dbReference>
<evidence type="ECO:0000256" key="6">
    <source>
        <dbReference type="SAM" id="Phobius"/>
    </source>
</evidence>
<feature type="domain" description="Cache" evidence="7">
    <location>
        <begin position="44"/>
        <end position="227"/>
    </location>
</feature>
<evidence type="ECO:0000256" key="2">
    <source>
        <dbReference type="ARBA" id="ARBA00022475"/>
    </source>
</evidence>
<dbReference type="GO" id="GO:0005886">
    <property type="term" value="C:plasma membrane"/>
    <property type="evidence" value="ECO:0007669"/>
    <property type="project" value="UniProtKB-SubCell"/>
</dbReference>
<dbReference type="SUPFAM" id="SSF103190">
    <property type="entry name" value="Sensory domain-like"/>
    <property type="match status" value="1"/>
</dbReference>
<dbReference type="InterPro" id="IPR029151">
    <property type="entry name" value="Sensor-like_sf"/>
</dbReference>
<keyword evidence="9" id="KW-1185">Reference proteome</keyword>
<dbReference type="GO" id="GO:0016301">
    <property type="term" value="F:kinase activity"/>
    <property type="evidence" value="ECO:0007669"/>
    <property type="project" value="UniProtKB-KW"/>
</dbReference>
<dbReference type="RefSeq" id="WP_181899320.1">
    <property type="nucleotide sequence ID" value="NZ_NOKA02000048.1"/>
</dbReference>
<keyword evidence="4 6" id="KW-1133">Transmembrane helix</keyword>
<reference evidence="8 9" key="1">
    <citation type="journal article" date="2017" name="Genome Announc.">
        <title>Draft Genome Sequence of a Sporulating and Motile Strain of Lachnotalea glycerini Isolated from Water in Quebec City, Canada.</title>
        <authorList>
            <person name="Maheux A.F."/>
            <person name="Boudreau D.K."/>
            <person name="Berube E."/>
            <person name="Boissinot M."/>
            <person name="Raymond F."/>
            <person name="Brodeur S."/>
            <person name="Corbeil J."/>
            <person name="Isabel S."/>
            <person name="Omar R.F."/>
            <person name="Bergeron M.G."/>
        </authorList>
    </citation>
    <scope>NUCLEOTIDE SEQUENCE [LARGE SCALE GENOMIC DNA]</scope>
    <source>
        <strain evidence="8 9">CCRI-19302</strain>
    </source>
</reference>
<evidence type="ECO:0000256" key="1">
    <source>
        <dbReference type="ARBA" id="ARBA00004651"/>
    </source>
</evidence>
<comment type="subcellular location">
    <subcellularLocation>
        <location evidence="1">Cell membrane</location>
        <topology evidence="1">Multi-pass membrane protein</topology>
    </subcellularLocation>
</comment>
<sequence>MTRKQGNLLFRFKSIRGTMIFFFSMIITIALMVFFIISLSYTKETITQNSKNYTMQLMEQVNGDIDSYIEYMENIARLISANKDVIDYLYDENSSKEEAEQIKERVVTQFQTISDAREDIYNIAVLGDNGRNVINNGKDELNPYADLNEMEWYVKARESKDVAILSSSHVQNVIKDDYKWVVTLSCGIQNPNTGKIEGVLFVDLNYSAINNLCEGISLGSKGYVFIV</sequence>
<dbReference type="AlphaFoldDB" id="A0A371JBT0"/>
<name>A0A371JBT0_9FIRM</name>
<dbReference type="EMBL" id="NOKA02000048">
    <property type="protein sequence ID" value="RDY30126.1"/>
    <property type="molecule type" value="Genomic_DNA"/>
</dbReference>
<feature type="transmembrane region" description="Helical" evidence="6">
    <location>
        <begin position="20"/>
        <end position="41"/>
    </location>
</feature>
<proteinExistence type="predicted"/>
<dbReference type="Proteomes" id="UP000216411">
    <property type="component" value="Unassembled WGS sequence"/>
</dbReference>
<keyword evidence="8" id="KW-0418">Kinase</keyword>
<gene>
    <name evidence="8" type="ORF">CG710_016445</name>
</gene>
<keyword evidence="2" id="KW-1003">Cell membrane</keyword>
<accession>A0A371JBT0</accession>
<evidence type="ECO:0000256" key="3">
    <source>
        <dbReference type="ARBA" id="ARBA00022692"/>
    </source>
</evidence>
<keyword evidence="5 6" id="KW-0472">Membrane</keyword>
<keyword evidence="8" id="KW-0808">Transferase</keyword>
<evidence type="ECO:0000313" key="8">
    <source>
        <dbReference type="EMBL" id="RDY30126.1"/>
    </source>
</evidence>
<organism evidence="8 9">
    <name type="scientific">Lachnotalea glycerini</name>
    <dbReference type="NCBI Taxonomy" id="1763509"/>
    <lineage>
        <taxon>Bacteria</taxon>
        <taxon>Bacillati</taxon>
        <taxon>Bacillota</taxon>
        <taxon>Clostridia</taxon>
        <taxon>Lachnospirales</taxon>
        <taxon>Lachnospiraceae</taxon>
        <taxon>Lachnotalea</taxon>
    </lineage>
</organism>
<feature type="non-terminal residue" evidence="8">
    <location>
        <position position="227"/>
    </location>
</feature>
<evidence type="ECO:0000256" key="5">
    <source>
        <dbReference type="ARBA" id="ARBA00023136"/>
    </source>
</evidence>
<evidence type="ECO:0000313" key="9">
    <source>
        <dbReference type="Proteomes" id="UP000216411"/>
    </source>
</evidence>
<dbReference type="Gene3D" id="3.30.450.20">
    <property type="entry name" value="PAS domain"/>
    <property type="match status" value="1"/>
</dbReference>
<dbReference type="Pfam" id="PF02743">
    <property type="entry name" value="dCache_1"/>
    <property type="match status" value="1"/>
</dbReference>
<evidence type="ECO:0000256" key="4">
    <source>
        <dbReference type="ARBA" id="ARBA00022989"/>
    </source>
</evidence>
<protein>
    <submittedName>
        <fullName evidence="8">Histidine kinase</fullName>
    </submittedName>
</protein>
<evidence type="ECO:0000259" key="7">
    <source>
        <dbReference type="Pfam" id="PF02743"/>
    </source>
</evidence>
<dbReference type="CDD" id="cd18773">
    <property type="entry name" value="PDC1_HK_sensor"/>
    <property type="match status" value="1"/>
</dbReference>
<keyword evidence="3 6" id="KW-0812">Transmembrane</keyword>